<accession>A0A095SYE4</accession>
<comment type="caution">
    <text evidence="1">The sequence shown here is derived from an EMBL/GenBank/DDBJ whole genome shotgun (WGS) entry which is preliminary data.</text>
</comment>
<dbReference type="RefSeq" id="WP_035124185.1">
    <property type="nucleotide sequence ID" value="NZ_JRHH01000001.1"/>
</dbReference>
<sequence length="103" mass="11618">MSQNTITLAQAQQWAQNWRNNPNPDVIAFLIPEIDLTQVIEERDTVNVRTYLGIDDDNRCKLMIVGVDASGNDLIDDTKGQYIYDLTTACQPDCDVNSPLFNI</sequence>
<dbReference type="Proteomes" id="UP000029554">
    <property type="component" value="Unassembled WGS sequence"/>
</dbReference>
<dbReference type="OrthoDB" id="797757at2"/>
<dbReference type="eggNOG" id="ENOG5032HF0">
    <property type="taxonomic scope" value="Bacteria"/>
</dbReference>
<evidence type="ECO:0000313" key="1">
    <source>
        <dbReference type="EMBL" id="KGD69726.1"/>
    </source>
</evidence>
<dbReference type="AlphaFoldDB" id="A0A095SYE4"/>
<reference evidence="1 2" key="1">
    <citation type="submission" date="2014-09" db="EMBL/GenBank/DDBJ databases">
        <title>Whole Genome Shotgun of Flavobacterium aquatile LMG 4008.</title>
        <authorList>
            <person name="Gale A.N."/>
            <person name="Pipes S.E."/>
            <person name="Newman J.D."/>
        </authorList>
    </citation>
    <scope>NUCLEOTIDE SEQUENCE [LARGE SCALE GENOMIC DNA]</scope>
    <source>
        <strain evidence="1 2">LMG 4008</strain>
    </source>
</reference>
<evidence type="ECO:0000313" key="2">
    <source>
        <dbReference type="Proteomes" id="UP000029554"/>
    </source>
</evidence>
<organism evidence="1 2">
    <name type="scientific">Flavobacterium aquatile LMG 4008 = ATCC 11947</name>
    <dbReference type="NCBI Taxonomy" id="1453498"/>
    <lineage>
        <taxon>Bacteria</taxon>
        <taxon>Pseudomonadati</taxon>
        <taxon>Bacteroidota</taxon>
        <taxon>Flavobacteriia</taxon>
        <taxon>Flavobacteriales</taxon>
        <taxon>Flavobacteriaceae</taxon>
        <taxon>Flavobacterium</taxon>
    </lineage>
</organism>
<name>A0A095SYE4_9FLAO</name>
<dbReference type="STRING" id="1453498.LG45_02935"/>
<keyword evidence="2" id="KW-1185">Reference proteome</keyword>
<gene>
    <name evidence="1" type="ORF">LG45_02935</name>
</gene>
<protein>
    <submittedName>
        <fullName evidence="1">Uncharacterized protein</fullName>
    </submittedName>
</protein>
<dbReference type="EMBL" id="JRHH01000001">
    <property type="protein sequence ID" value="KGD69726.1"/>
    <property type="molecule type" value="Genomic_DNA"/>
</dbReference>
<proteinExistence type="predicted"/>